<organism evidence="1 2">
    <name type="scientific">Helicobacter heilmannii</name>
    <dbReference type="NCBI Taxonomy" id="35817"/>
    <lineage>
        <taxon>Bacteria</taxon>
        <taxon>Pseudomonadati</taxon>
        <taxon>Campylobacterota</taxon>
        <taxon>Epsilonproteobacteria</taxon>
        <taxon>Campylobacterales</taxon>
        <taxon>Helicobacteraceae</taxon>
        <taxon>Helicobacter</taxon>
    </lineage>
</organism>
<name>A0A0K2YAL1_HELHE</name>
<accession>A0A0K2YAL1</accession>
<protein>
    <submittedName>
        <fullName evidence="1">Uncharacterized protein</fullName>
    </submittedName>
</protein>
<dbReference type="AlphaFoldDB" id="A0A0K2YAL1"/>
<dbReference type="EMBL" id="CDMK01000001">
    <property type="protein sequence ID" value="CRI34035.1"/>
    <property type="molecule type" value="Genomic_DNA"/>
</dbReference>
<proteinExistence type="predicted"/>
<evidence type="ECO:0000313" key="2">
    <source>
        <dbReference type="Proteomes" id="UP000046090"/>
    </source>
</evidence>
<gene>
    <name evidence="1" type="ORF">HHE01_17210</name>
</gene>
<keyword evidence="2" id="KW-1185">Reference proteome</keyword>
<sequence length="52" mass="5756">MSSLQKVVFELFLGVDCLLQSYLTCLNTLSTTLEALTINTTTLTHFGFSLIL</sequence>
<dbReference type="Proteomes" id="UP000046090">
    <property type="component" value="Unassembled WGS sequence"/>
</dbReference>
<reference evidence="2" key="1">
    <citation type="submission" date="2014-12" db="EMBL/GenBank/DDBJ databases">
        <authorList>
            <person name="Smet A."/>
        </authorList>
    </citation>
    <scope>NUCLEOTIDE SEQUENCE [LARGE SCALE GENOMIC DNA]</scope>
</reference>
<evidence type="ECO:0000313" key="1">
    <source>
        <dbReference type="EMBL" id="CRI34035.1"/>
    </source>
</evidence>